<keyword evidence="4" id="KW-0808">Transferase</keyword>
<dbReference type="GO" id="GO:0043565">
    <property type="term" value="F:sequence-specific DNA binding"/>
    <property type="evidence" value="ECO:0007669"/>
    <property type="project" value="TreeGrafter"/>
</dbReference>
<dbReference type="RefSeq" id="WP_229571015.1">
    <property type="nucleotide sequence ID" value="NZ_AP025226.1"/>
</dbReference>
<gene>
    <name evidence="7" type="ORF">SACC_32970</name>
</gene>
<dbReference type="InterPro" id="IPR012327">
    <property type="entry name" value="MeTrfase_D12"/>
</dbReference>
<evidence type="ECO:0000256" key="1">
    <source>
        <dbReference type="ARBA" id="ARBA00006594"/>
    </source>
</evidence>
<keyword evidence="8" id="KW-1185">Reference proteome</keyword>
<dbReference type="PRINTS" id="PR00505">
    <property type="entry name" value="D12N6MTFRASE"/>
</dbReference>
<organism evidence="7 8">
    <name type="scientific">Saccharolobus caldissimus</name>
    <dbReference type="NCBI Taxonomy" id="1702097"/>
    <lineage>
        <taxon>Archaea</taxon>
        <taxon>Thermoproteota</taxon>
        <taxon>Thermoprotei</taxon>
        <taxon>Sulfolobales</taxon>
        <taxon>Sulfolobaceae</taxon>
        <taxon>Saccharolobus</taxon>
    </lineage>
</organism>
<dbReference type="Proteomes" id="UP001319921">
    <property type="component" value="Chromosome"/>
</dbReference>
<dbReference type="REBASE" id="583688">
    <property type="entry name" value="M.Sca32116ORF32970P"/>
</dbReference>
<dbReference type="GO" id="GO:0032259">
    <property type="term" value="P:methylation"/>
    <property type="evidence" value="ECO:0007669"/>
    <property type="project" value="UniProtKB-KW"/>
</dbReference>
<proteinExistence type="inferred from homology"/>
<dbReference type="InterPro" id="IPR023095">
    <property type="entry name" value="Ade_MeTrfase_dom_2"/>
</dbReference>
<dbReference type="InterPro" id="IPR029063">
    <property type="entry name" value="SAM-dependent_MTases_sf"/>
</dbReference>
<protein>
    <recommendedName>
        <fullName evidence="2">site-specific DNA-methyltransferase (adenine-specific)</fullName>
        <ecNumber evidence="2">2.1.1.72</ecNumber>
    </recommendedName>
</protein>
<evidence type="ECO:0000313" key="7">
    <source>
        <dbReference type="EMBL" id="BDC00281.1"/>
    </source>
</evidence>
<dbReference type="GO" id="GO:1904047">
    <property type="term" value="F:S-adenosyl-L-methionine binding"/>
    <property type="evidence" value="ECO:0007669"/>
    <property type="project" value="TreeGrafter"/>
</dbReference>
<evidence type="ECO:0000256" key="3">
    <source>
        <dbReference type="ARBA" id="ARBA00022603"/>
    </source>
</evidence>
<accession>A0AAQ4CWU9</accession>
<sequence length="334" mass="39040">MKVVCPICGQIGYLISEKRGNYRYNYVIHIYQEDGKIKKKKHYAGKDINELRKEIEKLIDNKNVRKIISYAGGDYYIADELLKRINAACSDRCTFVEVFGGSGYLSQSVDRKKFTNIIYNDINDKLVTFYKITKENPEKLALLLALLPYGRSYYKIVRELLNNNKNLAELEAAALLFYGINSSFFGGYARKGFAFSVEPGKNAAKVFRKHARGILDLVEKWKDVTIENLDFRDVIKMYDSEKTIFYLDPPYPDRAEDYYGISFTIDDLRDMAKILTQIKGKFLLKIDDKTYIFIQDILKGDKYRVERIERVLNMDKRRGENRRKWILVLISNFT</sequence>
<dbReference type="GO" id="GO:0004519">
    <property type="term" value="F:endonuclease activity"/>
    <property type="evidence" value="ECO:0007669"/>
    <property type="project" value="UniProtKB-KW"/>
</dbReference>
<dbReference type="Pfam" id="PF02086">
    <property type="entry name" value="MethyltransfD12"/>
    <property type="match status" value="1"/>
</dbReference>
<dbReference type="PIRSF" id="PIRSF000398">
    <property type="entry name" value="M_m6A_EcoRV"/>
    <property type="match status" value="1"/>
</dbReference>
<evidence type="ECO:0000256" key="2">
    <source>
        <dbReference type="ARBA" id="ARBA00011900"/>
    </source>
</evidence>
<keyword evidence="5" id="KW-0949">S-adenosyl-L-methionine</keyword>
<keyword evidence="7" id="KW-0540">Nuclease</keyword>
<comment type="catalytic activity">
    <reaction evidence="6">
        <text>a 2'-deoxyadenosine in DNA + S-adenosyl-L-methionine = an N(6)-methyl-2'-deoxyadenosine in DNA + S-adenosyl-L-homocysteine + H(+)</text>
        <dbReference type="Rhea" id="RHEA:15197"/>
        <dbReference type="Rhea" id="RHEA-COMP:12418"/>
        <dbReference type="Rhea" id="RHEA-COMP:12419"/>
        <dbReference type="ChEBI" id="CHEBI:15378"/>
        <dbReference type="ChEBI" id="CHEBI:57856"/>
        <dbReference type="ChEBI" id="CHEBI:59789"/>
        <dbReference type="ChEBI" id="CHEBI:90615"/>
        <dbReference type="ChEBI" id="CHEBI:90616"/>
        <dbReference type="EC" id="2.1.1.72"/>
    </reaction>
</comment>
<dbReference type="Gene3D" id="1.10.1020.10">
    <property type="entry name" value="Adenine-specific Methyltransferase, Domain 2"/>
    <property type="match status" value="1"/>
</dbReference>
<keyword evidence="3" id="KW-0489">Methyltransferase</keyword>
<keyword evidence="7" id="KW-0378">Hydrolase</keyword>
<reference evidence="7 8" key="1">
    <citation type="journal article" date="2022" name="Microbiol. Resour. Announc.">
        <title>Complete Genome Sequence of the Hyperthermophilic and Acidophilic Archaeon Saccharolobus caldissimus Strain HS-3T.</title>
        <authorList>
            <person name="Sakai H.D."/>
            <person name="Kurosawa N."/>
        </authorList>
    </citation>
    <scope>NUCLEOTIDE SEQUENCE [LARGE SCALE GENOMIC DNA]</scope>
    <source>
        <strain evidence="7 8">JCM32116</strain>
    </source>
</reference>
<dbReference type="GO" id="GO:0006298">
    <property type="term" value="P:mismatch repair"/>
    <property type="evidence" value="ECO:0007669"/>
    <property type="project" value="TreeGrafter"/>
</dbReference>
<evidence type="ECO:0000256" key="4">
    <source>
        <dbReference type="ARBA" id="ARBA00022679"/>
    </source>
</evidence>
<evidence type="ECO:0000256" key="6">
    <source>
        <dbReference type="ARBA" id="ARBA00047942"/>
    </source>
</evidence>
<dbReference type="AlphaFoldDB" id="A0AAQ4CWU9"/>
<evidence type="ECO:0000256" key="5">
    <source>
        <dbReference type="ARBA" id="ARBA00022691"/>
    </source>
</evidence>
<dbReference type="GeneID" id="68868022"/>
<keyword evidence="7" id="KW-0255">Endonuclease</keyword>
<dbReference type="GO" id="GO:0009007">
    <property type="term" value="F:site-specific DNA-methyltransferase (adenine-specific) activity"/>
    <property type="evidence" value="ECO:0007669"/>
    <property type="project" value="UniProtKB-EC"/>
</dbReference>
<dbReference type="EC" id="2.1.1.72" evidence="2"/>
<dbReference type="PANTHER" id="PTHR30481">
    <property type="entry name" value="DNA ADENINE METHYLASE"/>
    <property type="match status" value="1"/>
</dbReference>
<dbReference type="SUPFAM" id="SSF53335">
    <property type="entry name" value="S-adenosyl-L-methionine-dependent methyltransferases"/>
    <property type="match status" value="1"/>
</dbReference>
<dbReference type="InterPro" id="IPR012263">
    <property type="entry name" value="M_m6A_EcoRV"/>
</dbReference>
<dbReference type="EMBL" id="AP025226">
    <property type="protein sequence ID" value="BDC00281.1"/>
    <property type="molecule type" value="Genomic_DNA"/>
</dbReference>
<name>A0AAQ4CWU9_9CREN</name>
<dbReference type="KEGG" id="scas:SACC_32970"/>
<evidence type="ECO:0000313" key="8">
    <source>
        <dbReference type="Proteomes" id="UP001319921"/>
    </source>
</evidence>
<dbReference type="GO" id="GO:0009307">
    <property type="term" value="P:DNA restriction-modification system"/>
    <property type="evidence" value="ECO:0007669"/>
    <property type="project" value="InterPro"/>
</dbReference>
<comment type="similarity">
    <text evidence="1">Belongs to the N(4)/N(6)-methyltransferase family.</text>
</comment>
<dbReference type="Gene3D" id="3.40.50.150">
    <property type="entry name" value="Vaccinia Virus protein VP39"/>
    <property type="match status" value="1"/>
</dbReference>